<dbReference type="SMART" id="SM00062">
    <property type="entry name" value="PBPb"/>
    <property type="match status" value="1"/>
</dbReference>
<dbReference type="InterPro" id="IPR004358">
    <property type="entry name" value="Sig_transdc_His_kin-like_C"/>
</dbReference>
<feature type="domain" description="PAC" evidence="9">
    <location>
        <begin position="389"/>
        <end position="447"/>
    </location>
</feature>
<dbReference type="Gene3D" id="3.40.50.2300">
    <property type="match status" value="1"/>
</dbReference>
<dbReference type="InterPro" id="IPR036890">
    <property type="entry name" value="HATPase_C_sf"/>
</dbReference>
<dbReference type="PROSITE" id="PS50109">
    <property type="entry name" value="HIS_KIN"/>
    <property type="match status" value="1"/>
</dbReference>
<evidence type="ECO:0000256" key="5">
    <source>
        <dbReference type="SAM" id="Phobius"/>
    </source>
</evidence>
<dbReference type="InterPro" id="IPR013656">
    <property type="entry name" value="PAS_4"/>
</dbReference>
<evidence type="ECO:0000313" key="11">
    <source>
        <dbReference type="Proteomes" id="UP000192783"/>
    </source>
</evidence>
<dbReference type="InterPro" id="IPR013655">
    <property type="entry name" value="PAS_fold_3"/>
</dbReference>
<dbReference type="Gene3D" id="3.40.190.10">
    <property type="entry name" value="Periplasmic binding protein-like II"/>
    <property type="match status" value="2"/>
</dbReference>
<dbReference type="OrthoDB" id="5436879at2"/>
<feature type="domain" description="PAS" evidence="8">
    <location>
        <begin position="574"/>
        <end position="620"/>
    </location>
</feature>
<feature type="domain" description="PAC" evidence="9">
    <location>
        <begin position="524"/>
        <end position="577"/>
    </location>
</feature>
<keyword evidence="3 4" id="KW-0597">Phosphoprotein</keyword>
<dbReference type="SUPFAM" id="SSF53850">
    <property type="entry name" value="Periplasmic binding protein-like II"/>
    <property type="match status" value="1"/>
</dbReference>
<dbReference type="PRINTS" id="PR00344">
    <property type="entry name" value="BCTRLSENSOR"/>
</dbReference>
<feature type="domain" description="Response regulatory" evidence="7">
    <location>
        <begin position="959"/>
        <end position="1075"/>
    </location>
</feature>
<dbReference type="Pfam" id="PF00497">
    <property type="entry name" value="SBP_bac_3"/>
    <property type="match status" value="1"/>
</dbReference>
<dbReference type="InterPro" id="IPR001638">
    <property type="entry name" value="Solute-binding_3/MltF_N"/>
</dbReference>
<sequence>MEALPAFRWVVFFTQRAFSRWSCGCWSFFWGPLAAFTFANPGEGPRPLQVVLDDNYPPYIFRDPDGHLQGILVDQWHLWEQATGRSVQLVAMDWGKALESFRQGRGDVIDTIFQTPNRAKIYSFGKPYAEIPVSIFYHTTISGLPDAHSLGGFAVAVKKGDACIQVLRNNGVRTFVKYLSYEAIIRAAAAGKVKIFCIDDPPAYYFLSKYGLTDRFKRGFSLYSGWFHRAVRKGDEAVLEEVERGFASLDPQSLEAIDRKWMGTPLQAPIPWRRFLWAAGLLAVLMGLGALWIVLLKVRVRQKTRQIRSLLDESRKREEVLRITFQSMAEGVILTDPKGLVERMNPTAESLTGWKEEEARGLPAAEVFQVVGEKTRTPIPDPVALALEKRAPVRLADDSLLIPLEGSKRPVADSASPIVDSQGRLLGCVLVFRDQSEERRTLNLLYEALGKYELAFQAASMSSWEWRIPERRVVRDAQWAQRRGLDPSRRWEDPAAWSETLHPEDRPEVLKGLRNHLKGETSYFEATYRIRSADGSCTWVLDRGKVIERDDEGNPVRMIGIEMDLTAQKTMEARLRLLTQAVEQSPLSIVITDPSAHIEYVNEQFCRLTGYGIREVIGQNPRFLQSGKTPKETYEELWKTITQGKTWSGVFCNRKKDGTLFWEQAVICPILDDKGRISHYVGMKEDITAKKQLEDQLIQVQKLESVGRLAGGVAHDFNNALQVITGYAEVALGCLNPHDRVHRMITEIHKAARRSAGIVRQLLAFARKDIIRPVPLNLNDHLGETHRMLQRLIGEEIVLDLQPDKDLWTVSLDPSQVDQILANLVINARDAIEHTGTITISTQNVELDGTLKVGPVFVPAGQYVRLSVEDTGHGMDEKTLERIFEPFFTTKEVGQGTGLGLSTVYGIVKQHGGWIDVASHPGRGTRFDLYFPRVRTDAEPKAEPARPSAEEKAEGAGQTVLIVEDEPLILELARSILEDAGYRVHAFTSPRAALDWVQTNSDPVHLLLTDVVMPDMSGRELWERLKNLRPAALCLYMSGYTAEMLQRRGLGSDDIQLISKPFSNESLLKRIQDLLGSSEPHLAAAARKP</sequence>
<proteinExistence type="predicted"/>
<reference evidence="10 11" key="1">
    <citation type="submission" date="2017-04" db="EMBL/GenBank/DDBJ databases">
        <authorList>
            <person name="Afonso C.L."/>
            <person name="Miller P.J."/>
            <person name="Scott M.A."/>
            <person name="Spackman E."/>
            <person name="Goraichik I."/>
            <person name="Dimitrov K.M."/>
            <person name="Suarez D.L."/>
            <person name="Swayne D.E."/>
        </authorList>
    </citation>
    <scope>NUCLEOTIDE SEQUENCE [LARGE SCALE GENOMIC DNA]</scope>
    <source>
        <strain evidence="10 11">DSM 13146</strain>
    </source>
</reference>
<dbReference type="SMART" id="SM00388">
    <property type="entry name" value="HisKA"/>
    <property type="match status" value="1"/>
</dbReference>
<dbReference type="GO" id="GO:0000155">
    <property type="term" value="F:phosphorelay sensor kinase activity"/>
    <property type="evidence" value="ECO:0007669"/>
    <property type="project" value="InterPro"/>
</dbReference>
<dbReference type="EMBL" id="FWXF01000007">
    <property type="protein sequence ID" value="SMC23017.1"/>
    <property type="molecule type" value="Genomic_DNA"/>
</dbReference>
<dbReference type="InterPro" id="IPR036097">
    <property type="entry name" value="HisK_dim/P_sf"/>
</dbReference>
<feature type="transmembrane region" description="Helical" evidence="5">
    <location>
        <begin position="275"/>
        <end position="296"/>
    </location>
</feature>
<dbReference type="PROSITE" id="PS50110">
    <property type="entry name" value="RESPONSE_REGULATORY"/>
    <property type="match status" value="1"/>
</dbReference>
<dbReference type="Gene3D" id="3.30.565.10">
    <property type="entry name" value="Histidine kinase-like ATPase, C-terminal domain"/>
    <property type="match status" value="1"/>
</dbReference>
<dbReference type="SMART" id="SM00091">
    <property type="entry name" value="PAS"/>
    <property type="match status" value="3"/>
</dbReference>
<dbReference type="Pfam" id="PF00072">
    <property type="entry name" value="Response_reg"/>
    <property type="match status" value="1"/>
</dbReference>
<evidence type="ECO:0000256" key="1">
    <source>
        <dbReference type="ARBA" id="ARBA00000085"/>
    </source>
</evidence>
<dbReference type="SUPFAM" id="SSF52172">
    <property type="entry name" value="CheY-like"/>
    <property type="match status" value="1"/>
</dbReference>
<comment type="catalytic activity">
    <reaction evidence="1">
        <text>ATP + protein L-histidine = ADP + protein N-phospho-L-histidine.</text>
        <dbReference type="EC" id="2.7.13.3"/>
    </reaction>
</comment>
<name>A0A1W1XGR3_9BACT</name>
<dbReference type="InterPro" id="IPR035965">
    <property type="entry name" value="PAS-like_dom_sf"/>
</dbReference>
<evidence type="ECO:0000256" key="2">
    <source>
        <dbReference type="ARBA" id="ARBA00012438"/>
    </source>
</evidence>
<dbReference type="EC" id="2.7.13.3" evidence="2"/>
<dbReference type="SUPFAM" id="SSF55874">
    <property type="entry name" value="ATPase domain of HSP90 chaperone/DNA topoisomerase II/histidine kinase"/>
    <property type="match status" value="1"/>
</dbReference>
<feature type="domain" description="PAC" evidence="9">
    <location>
        <begin position="645"/>
        <end position="699"/>
    </location>
</feature>
<evidence type="ECO:0000256" key="3">
    <source>
        <dbReference type="ARBA" id="ARBA00022553"/>
    </source>
</evidence>
<dbReference type="SUPFAM" id="SSF55785">
    <property type="entry name" value="PYP-like sensor domain (PAS domain)"/>
    <property type="match status" value="3"/>
</dbReference>
<feature type="modified residue" description="4-aspartylphosphate" evidence="4">
    <location>
        <position position="1010"/>
    </location>
</feature>
<dbReference type="Pfam" id="PF08447">
    <property type="entry name" value="PAS_3"/>
    <property type="match status" value="1"/>
</dbReference>
<gene>
    <name evidence="10" type="ORF">SAMN02746041_01621</name>
</gene>
<keyword evidence="5" id="KW-0472">Membrane</keyword>
<dbReference type="Gene3D" id="1.10.287.130">
    <property type="match status" value="1"/>
</dbReference>
<evidence type="ECO:0000259" key="9">
    <source>
        <dbReference type="PROSITE" id="PS50113"/>
    </source>
</evidence>
<evidence type="ECO:0000259" key="8">
    <source>
        <dbReference type="PROSITE" id="PS50112"/>
    </source>
</evidence>
<feature type="domain" description="Histidine kinase" evidence="6">
    <location>
        <begin position="712"/>
        <end position="935"/>
    </location>
</feature>
<dbReference type="PROSITE" id="PS50113">
    <property type="entry name" value="PAC"/>
    <property type="match status" value="3"/>
</dbReference>
<evidence type="ECO:0000313" key="10">
    <source>
        <dbReference type="EMBL" id="SMC23017.1"/>
    </source>
</evidence>
<dbReference type="PANTHER" id="PTHR43065">
    <property type="entry name" value="SENSOR HISTIDINE KINASE"/>
    <property type="match status" value="1"/>
</dbReference>
<dbReference type="NCBIfam" id="TIGR00229">
    <property type="entry name" value="sensory_box"/>
    <property type="match status" value="3"/>
</dbReference>
<dbReference type="InterPro" id="IPR000700">
    <property type="entry name" value="PAS-assoc_C"/>
</dbReference>
<dbReference type="CDD" id="cd00156">
    <property type="entry name" value="REC"/>
    <property type="match status" value="1"/>
</dbReference>
<accession>A0A1W1XGR3</accession>
<dbReference type="Pfam" id="PF08448">
    <property type="entry name" value="PAS_4"/>
    <property type="match status" value="1"/>
</dbReference>
<dbReference type="SMART" id="SM00387">
    <property type="entry name" value="HATPase_c"/>
    <property type="match status" value="1"/>
</dbReference>
<dbReference type="InterPro" id="IPR011006">
    <property type="entry name" value="CheY-like_superfamily"/>
</dbReference>
<dbReference type="CDD" id="cd13706">
    <property type="entry name" value="PBP2_HisK_like_1"/>
    <property type="match status" value="1"/>
</dbReference>
<dbReference type="InterPro" id="IPR003594">
    <property type="entry name" value="HATPase_dom"/>
</dbReference>
<evidence type="ECO:0000256" key="4">
    <source>
        <dbReference type="PROSITE-ProRule" id="PRU00169"/>
    </source>
</evidence>
<dbReference type="SMART" id="SM00448">
    <property type="entry name" value="REC"/>
    <property type="match status" value="1"/>
</dbReference>
<dbReference type="Pfam" id="PF13426">
    <property type="entry name" value="PAS_9"/>
    <property type="match status" value="1"/>
</dbReference>
<protein>
    <recommendedName>
        <fullName evidence="2">histidine kinase</fullName>
        <ecNumber evidence="2">2.7.13.3</ecNumber>
    </recommendedName>
</protein>
<dbReference type="InterPro" id="IPR001789">
    <property type="entry name" value="Sig_transdc_resp-reg_receiver"/>
</dbReference>
<dbReference type="PANTHER" id="PTHR43065:SF42">
    <property type="entry name" value="TWO-COMPONENT SENSOR PPRA"/>
    <property type="match status" value="1"/>
</dbReference>
<feature type="domain" description="PAS" evidence="8">
    <location>
        <begin position="317"/>
        <end position="390"/>
    </location>
</feature>
<dbReference type="STRING" id="1121390.SAMN02746041_01621"/>
<keyword evidence="5" id="KW-1133">Transmembrane helix</keyword>
<dbReference type="InterPro" id="IPR003661">
    <property type="entry name" value="HisK_dim/P_dom"/>
</dbReference>
<dbReference type="InterPro" id="IPR005467">
    <property type="entry name" value="His_kinase_dom"/>
</dbReference>
<dbReference type="PROSITE" id="PS50112">
    <property type="entry name" value="PAS"/>
    <property type="match status" value="2"/>
</dbReference>
<keyword evidence="5" id="KW-0812">Transmembrane</keyword>
<keyword evidence="11" id="KW-1185">Reference proteome</keyword>
<dbReference type="Proteomes" id="UP000192783">
    <property type="component" value="Unassembled WGS sequence"/>
</dbReference>
<organism evidence="10 11">
    <name type="scientific">Desulfacinum hydrothermale DSM 13146</name>
    <dbReference type="NCBI Taxonomy" id="1121390"/>
    <lineage>
        <taxon>Bacteria</taxon>
        <taxon>Pseudomonadati</taxon>
        <taxon>Thermodesulfobacteriota</taxon>
        <taxon>Syntrophobacteria</taxon>
        <taxon>Syntrophobacterales</taxon>
        <taxon>Syntrophobacteraceae</taxon>
        <taxon>Desulfacinum</taxon>
    </lineage>
</organism>
<dbReference type="Gene3D" id="3.30.450.20">
    <property type="entry name" value="PAS domain"/>
    <property type="match status" value="3"/>
</dbReference>
<dbReference type="AlphaFoldDB" id="A0A1W1XGR3"/>
<dbReference type="SMART" id="SM00086">
    <property type="entry name" value="PAC"/>
    <property type="match status" value="3"/>
</dbReference>
<dbReference type="Pfam" id="PF02518">
    <property type="entry name" value="HATPase_c"/>
    <property type="match status" value="1"/>
</dbReference>
<dbReference type="InterPro" id="IPR000014">
    <property type="entry name" value="PAS"/>
</dbReference>
<dbReference type="Pfam" id="PF00512">
    <property type="entry name" value="HisKA"/>
    <property type="match status" value="1"/>
</dbReference>
<evidence type="ECO:0000259" key="6">
    <source>
        <dbReference type="PROSITE" id="PS50109"/>
    </source>
</evidence>
<dbReference type="SUPFAM" id="SSF47384">
    <property type="entry name" value="Homodimeric domain of signal transducing histidine kinase"/>
    <property type="match status" value="1"/>
</dbReference>
<dbReference type="CDD" id="cd00082">
    <property type="entry name" value="HisKA"/>
    <property type="match status" value="1"/>
</dbReference>
<evidence type="ECO:0000259" key="7">
    <source>
        <dbReference type="PROSITE" id="PS50110"/>
    </source>
</evidence>
<dbReference type="CDD" id="cd00130">
    <property type="entry name" value="PAS"/>
    <property type="match status" value="3"/>
</dbReference>
<dbReference type="InterPro" id="IPR001610">
    <property type="entry name" value="PAC"/>
</dbReference>